<comment type="caution">
    <text evidence="8">The sequence shown here is derived from an EMBL/GenBank/DDBJ whole genome shotgun (WGS) entry which is preliminary data.</text>
</comment>
<accession>A0ABP1EZV0</accession>
<dbReference type="PANTHER" id="PTHR47371:SF3">
    <property type="entry name" value="PHOSPHOGLYCEROL TRANSFERASE I"/>
    <property type="match status" value="1"/>
</dbReference>
<feature type="transmembrane region" description="Helical" evidence="6">
    <location>
        <begin position="141"/>
        <end position="158"/>
    </location>
</feature>
<proteinExistence type="predicted"/>
<gene>
    <name evidence="8" type="ORF">T190423A01A_10323</name>
</gene>
<keyword evidence="4 6" id="KW-1133">Transmembrane helix</keyword>
<protein>
    <submittedName>
        <fullName evidence="8">Phosphoglycerol transferase MdoB</fullName>
    </submittedName>
</protein>
<evidence type="ECO:0000256" key="4">
    <source>
        <dbReference type="ARBA" id="ARBA00022989"/>
    </source>
</evidence>
<dbReference type="InterPro" id="IPR050448">
    <property type="entry name" value="OpgB/LTA_synthase_biosynth"/>
</dbReference>
<sequence length="665" mass="76889">MFKNVPNYIKYTFANILAIFIFLFTLRYIFYTFSIDLSDAATNEVKRAYLLGTRFDIKLAVIAVIPIAIYIFSIPNTFFKRQIAQKISVTYFSIVHFVLLSFYLFDFGHFSYLNLRLNASALRFFENLKISSQVFFESYPVFKGLIGIVLFIFLSIKFNKWLFSQFKNATENTSKKKKAILFVTTLLILAFGIYNSFTHYPLRWSQAFFSKNKNINQFSLNPVLYFFDSFKFRSEGFDIEKTKKYYPAMRTYLGMQGDSLNFTRTASFKDSIKHSPNVVFVMLESTGNAALSFYGNPMNSTPVMDSLMKKSINFTNHYVHKSTTAGSVFASVTGLPDVDNVRSASRNPNVINQRILLDQFNNYEKLYFLGGSANWANIRAVFQSNINDLKVFEEGSYENENRADVWGIDDYDLFKEADKELKKLHNQKTPFVAYIQTATNHMPFTVPDTKETYQPLKEENINKQTLEKSAYRSLEQLNALRYLDFNVGKFIERAKASGYFDNTIFVFFGDHQGGMKKITHFKENEDKLGILRHNVPLFIYSPKYAAPQTIKKNINLIDIVPTTMELARIDYTNYTLGINALDSTLTKPASFIYKNIEGEPSAGLIIDSLYYYKTTTTKKQGLYNLNSTNLENIYKKKPLITQSMDSLLSGFYHSTKYLYYNNKKN</sequence>
<dbReference type="InterPro" id="IPR017850">
    <property type="entry name" value="Alkaline_phosphatase_core_sf"/>
</dbReference>
<feature type="transmembrane region" description="Helical" evidence="6">
    <location>
        <begin position="179"/>
        <end position="197"/>
    </location>
</feature>
<feature type="transmembrane region" description="Helical" evidence="6">
    <location>
        <begin position="57"/>
        <end position="75"/>
    </location>
</feature>
<keyword evidence="3 6" id="KW-0812">Transmembrane</keyword>
<dbReference type="PIRSF" id="PIRSF005091">
    <property type="entry name" value="Mmb_sulf_HI1246"/>
    <property type="match status" value="1"/>
</dbReference>
<organism evidence="8 9">
    <name type="scientific">Tenacibaculum polynesiense</name>
    <dbReference type="NCBI Taxonomy" id="3137857"/>
    <lineage>
        <taxon>Bacteria</taxon>
        <taxon>Pseudomonadati</taxon>
        <taxon>Bacteroidota</taxon>
        <taxon>Flavobacteriia</taxon>
        <taxon>Flavobacteriales</taxon>
        <taxon>Flavobacteriaceae</taxon>
        <taxon>Tenacibaculum</taxon>
    </lineage>
</organism>
<keyword evidence="2" id="KW-1003">Cell membrane</keyword>
<dbReference type="InterPro" id="IPR000917">
    <property type="entry name" value="Sulfatase_N"/>
</dbReference>
<dbReference type="PANTHER" id="PTHR47371">
    <property type="entry name" value="LIPOTEICHOIC ACID SYNTHASE"/>
    <property type="match status" value="1"/>
</dbReference>
<evidence type="ECO:0000256" key="2">
    <source>
        <dbReference type="ARBA" id="ARBA00022475"/>
    </source>
</evidence>
<keyword evidence="5 6" id="KW-0472">Membrane</keyword>
<keyword evidence="8" id="KW-0808">Transferase</keyword>
<evidence type="ECO:0000256" key="5">
    <source>
        <dbReference type="ARBA" id="ARBA00023136"/>
    </source>
</evidence>
<feature type="domain" description="Sulfatase N-terminal" evidence="7">
    <location>
        <begin position="276"/>
        <end position="567"/>
    </location>
</feature>
<dbReference type="CDD" id="cd16015">
    <property type="entry name" value="LTA_synthase"/>
    <property type="match status" value="1"/>
</dbReference>
<dbReference type="EMBL" id="CAXJIO010000010">
    <property type="protein sequence ID" value="CAL2101760.1"/>
    <property type="molecule type" value="Genomic_DNA"/>
</dbReference>
<evidence type="ECO:0000256" key="3">
    <source>
        <dbReference type="ARBA" id="ARBA00022692"/>
    </source>
</evidence>
<evidence type="ECO:0000259" key="7">
    <source>
        <dbReference type="Pfam" id="PF00884"/>
    </source>
</evidence>
<evidence type="ECO:0000313" key="8">
    <source>
        <dbReference type="EMBL" id="CAL2101760.1"/>
    </source>
</evidence>
<dbReference type="Proteomes" id="UP001497527">
    <property type="component" value="Unassembled WGS sequence"/>
</dbReference>
<dbReference type="Gene3D" id="3.40.720.10">
    <property type="entry name" value="Alkaline Phosphatase, subunit A"/>
    <property type="match status" value="1"/>
</dbReference>
<keyword evidence="9" id="KW-1185">Reference proteome</keyword>
<evidence type="ECO:0000256" key="1">
    <source>
        <dbReference type="ARBA" id="ARBA00004651"/>
    </source>
</evidence>
<dbReference type="Pfam" id="PF00884">
    <property type="entry name" value="Sulfatase"/>
    <property type="match status" value="1"/>
</dbReference>
<dbReference type="GO" id="GO:0016740">
    <property type="term" value="F:transferase activity"/>
    <property type="evidence" value="ECO:0007669"/>
    <property type="project" value="UniProtKB-KW"/>
</dbReference>
<comment type="subcellular location">
    <subcellularLocation>
        <location evidence="1">Cell membrane</location>
        <topology evidence="1">Multi-pass membrane protein</topology>
    </subcellularLocation>
</comment>
<dbReference type="SUPFAM" id="SSF53649">
    <property type="entry name" value="Alkaline phosphatase-like"/>
    <property type="match status" value="1"/>
</dbReference>
<dbReference type="RefSeq" id="WP_348715088.1">
    <property type="nucleotide sequence ID" value="NZ_CAXJIO010000010.1"/>
</dbReference>
<reference evidence="8 9" key="1">
    <citation type="submission" date="2024-05" db="EMBL/GenBank/DDBJ databases">
        <authorList>
            <person name="Duchaud E."/>
        </authorList>
    </citation>
    <scope>NUCLEOTIDE SEQUENCE [LARGE SCALE GENOMIC DNA]</scope>
    <source>
        <strain evidence="8">Ena-SAMPLE-TAB-13-05-2024-13:56:06:370-140308</strain>
    </source>
</reference>
<name>A0ABP1EZV0_9FLAO</name>
<feature type="transmembrane region" description="Helical" evidence="6">
    <location>
        <begin position="12"/>
        <end position="30"/>
    </location>
</feature>
<evidence type="ECO:0000256" key="6">
    <source>
        <dbReference type="SAM" id="Phobius"/>
    </source>
</evidence>
<evidence type="ECO:0000313" key="9">
    <source>
        <dbReference type="Proteomes" id="UP001497527"/>
    </source>
</evidence>
<dbReference type="InterPro" id="IPR012160">
    <property type="entry name" value="LtaS-like"/>
</dbReference>
<feature type="transmembrane region" description="Helical" evidence="6">
    <location>
        <begin position="87"/>
        <end position="105"/>
    </location>
</feature>